<feature type="transmembrane region" description="Helical" evidence="6">
    <location>
        <begin position="98"/>
        <end position="122"/>
    </location>
</feature>
<reference evidence="7 8" key="1">
    <citation type="submission" date="2023-04" db="EMBL/GenBank/DDBJ databases">
        <title>Nanopore sequencing of Janthinobacterium from water.</title>
        <authorList>
            <person name="Ciuchcinski K."/>
            <person name="Rokowska A."/>
            <person name="Dziewit L."/>
        </authorList>
    </citation>
    <scope>NUCLEOTIDE SEQUENCE [LARGE SCALE GENOMIC DNA]</scope>
    <source>
        <strain evidence="7 8">DEMB2</strain>
    </source>
</reference>
<evidence type="ECO:0000256" key="5">
    <source>
        <dbReference type="ARBA" id="ARBA00023136"/>
    </source>
</evidence>
<keyword evidence="8" id="KW-1185">Reference proteome</keyword>
<keyword evidence="3 6" id="KW-0812">Transmembrane</keyword>
<feature type="transmembrane region" description="Helical" evidence="6">
    <location>
        <begin position="47"/>
        <end position="63"/>
    </location>
</feature>
<feature type="transmembrane region" description="Helical" evidence="6">
    <location>
        <begin position="273"/>
        <end position="294"/>
    </location>
</feature>
<keyword evidence="5 6" id="KW-0472">Membrane</keyword>
<dbReference type="Pfam" id="PF02690">
    <property type="entry name" value="Na_Pi_cotrans"/>
    <property type="match status" value="2"/>
</dbReference>
<feature type="transmembrane region" description="Helical" evidence="6">
    <location>
        <begin position="241"/>
        <end position="261"/>
    </location>
</feature>
<dbReference type="PANTHER" id="PTHR10010:SF46">
    <property type="entry name" value="SODIUM-DEPENDENT PHOSPHATE TRANSPORT PROTEIN 2B"/>
    <property type="match status" value="1"/>
</dbReference>
<organism evidence="7 8">
    <name type="scientific">Janthinobacterium rivuli</name>
    <dbReference type="NCBI Taxonomy" id="2751478"/>
    <lineage>
        <taxon>Bacteria</taxon>
        <taxon>Pseudomonadati</taxon>
        <taxon>Pseudomonadota</taxon>
        <taxon>Betaproteobacteria</taxon>
        <taxon>Burkholderiales</taxon>
        <taxon>Oxalobacteraceae</taxon>
        <taxon>Janthinobacterium</taxon>
    </lineage>
</organism>
<accession>A0ABY8I778</accession>
<feature type="transmembrane region" description="Helical" evidence="6">
    <location>
        <begin position="134"/>
        <end position="152"/>
    </location>
</feature>
<dbReference type="RefSeq" id="WP_051959398.1">
    <property type="nucleotide sequence ID" value="NZ_CP121464.1"/>
</dbReference>
<evidence type="ECO:0000256" key="4">
    <source>
        <dbReference type="ARBA" id="ARBA00022989"/>
    </source>
</evidence>
<gene>
    <name evidence="7" type="ORF">P9875_06355</name>
</gene>
<dbReference type="InterPro" id="IPR003841">
    <property type="entry name" value="Na/Pi_transpt"/>
</dbReference>
<evidence type="ECO:0000256" key="1">
    <source>
        <dbReference type="ARBA" id="ARBA00004651"/>
    </source>
</evidence>
<dbReference type="PANTHER" id="PTHR10010">
    <property type="entry name" value="SOLUTE CARRIER FAMILY 34 SODIUM PHOSPHATE , MEMBER 2-RELATED"/>
    <property type="match status" value="1"/>
</dbReference>
<evidence type="ECO:0000256" key="3">
    <source>
        <dbReference type="ARBA" id="ARBA00022692"/>
    </source>
</evidence>
<evidence type="ECO:0000313" key="7">
    <source>
        <dbReference type="EMBL" id="WFR80785.1"/>
    </source>
</evidence>
<dbReference type="EMBL" id="CP121464">
    <property type="protein sequence ID" value="WFR80785.1"/>
    <property type="molecule type" value="Genomic_DNA"/>
</dbReference>
<keyword evidence="4 6" id="KW-1133">Transmembrane helix</keyword>
<protein>
    <submittedName>
        <fullName evidence="7">Na/Pi symporter</fullName>
    </submittedName>
</protein>
<dbReference type="NCBIfam" id="NF037997">
    <property type="entry name" value="Na_Pi_symport"/>
    <property type="match status" value="1"/>
</dbReference>
<evidence type="ECO:0000256" key="6">
    <source>
        <dbReference type="SAM" id="Phobius"/>
    </source>
</evidence>
<feature type="transmembrane region" description="Helical" evidence="6">
    <location>
        <begin position="172"/>
        <end position="198"/>
    </location>
</feature>
<sequence length="307" mass="32013">MNHFQVLIAAVSAVVLFLYSLQAFSRELQAMGGAGMQAWLARVTTNRWYGFLVGAIATALVQSSSATTALAVALVDAQVISFAGSLAILLGANVGTTATAWLVSMKLTGIGPLFIIAGALVSSLPSKIQALGKAAFYFGLIFFALDLISSELKPLQAQPWFVDTLAQAREPWIALLMGALFTALVQSSSVSTGLAIVLTQHQLIPAEAAIAIVVGANVGSTSTALLSSLQMSANAQATAKANFLFNLAGALAFFPFIPALSDALLPLAGTAVAAAHLIFNLCVGLCFLVFLPYLQPRLMRWLKAAPA</sequence>
<feature type="transmembrane region" description="Helical" evidence="6">
    <location>
        <begin position="70"/>
        <end position="92"/>
    </location>
</feature>
<evidence type="ECO:0000313" key="8">
    <source>
        <dbReference type="Proteomes" id="UP001219584"/>
    </source>
</evidence>
<dbReference type="Proteomes" id="UP001219584">
    <property type="component" value="Chromosome"/>
</dbReference>
<keyword evidence="2" id="KW-1003">Cell membrane</keyword>
<comment type="subcellular location">
    <subcellularLocation>
        <location evidence="1">Cell membrane</location>
        <topology evidence="1">Multi-pass membrane protein</topology>
    </subcellularLocation>
</comment>
<evidence type="ECO:0000256" key="2">
    <source>
        <dbReference type="ARBA" id="ARBA00022475"/>
    </source>
</evidence>
<name>A0ABY8I778_9BURK</name>
<proteinExistence type="predicted"/>